<protein>
    <submittedName>
        <fullName evidence="2">Transmembrane protein</fullName>
    </submittedName>
</protein>
<reference evidence="2" key="1">
    <citation type="submission" date="2022-11" db="UniProtKB">
        <authorList>
            <consortium name="WormBaseParasite"/>
        </authorList>
    </citation>
    <scope>IDENTIFICATION</scope>
</reference>
<name>A0AC34PYB2_9BILA</name>
<organism evidence="1 2">
    <name type="scientific">Panagrolaimus sp. JU765</name>
    <dbReference type="NCBI Taxonomy" id="591449"/>
    <lineage>
        <taxon>Eukaryota</taxon>
        <taxon>Metazoa</taxon>
        <taxon>Ecdysozoa</taxon>
        <taxon>Nematoda</taxon>
        <taxon>Chromadorea</taxon>
        <taxon>Rhabditida</taxon>
        <taxon>Tylenchina</taxon>
        <taxon>Panagrolaimomorpha</taxon>
        <taxon>Panagrolaimoidea</taxon>
        <taxon>Panagrolaimidae</taxon>
        <taxon>Panagrolaimus</taxon>
    </lineage>
</organism>
<accession>A0AC34PYB2</accession>
<evidence type="ECO:0000313" key="1">
    <source>
        <dbReference type="Proteomes" id="UP000887576"/>
    </source>
</evidence>
<sequence>MPVNFGPEMPNHENHDERWRKFIQVCYFGSAILMAWIFVYLTFVGVFALSGFENQSDCPIQGEIMDFWLFHKAKFYASFAKSYPSMTPISQHHIQTYNNFHNHYLQESLEKPVNIDKRVVLMFYLLGLPILIVFAFALFNATMEITLENWFFVTLTLYCGSYMIYLGLRISKVLWTDCPWAV</sequence>
<evidence type="ECO:0000313" key="2">
    <source>
        <dbReference type="WBParaSite" id="JU765_v2.g11157.t1"/>
    </source>
</evidence>
<dbReference type="WBParaSite" id="JU765_v2.g11157.t1">
    <property type="protein sequence ID" value="JU765_v2.g11157.t1"/>
    <property type="gene ID" value="JU765_v2.g11157"/>
</dbReference>
<proteinExistence type="predicted"/>
<dbReference type="Proteomes" id="UP000887576">
    <property type="component" value="Unplaced"/>
</dbReference>